<dbReference type="Gene3D" id="3.40.50.1010">
    <property type="entry name" value="5'-nuclease"/>
    <property type="match status" value="1"/>
</dbReference>
<dbReference type="PANTHER" id="PTHR39664">
    <property type="match status" value="1"/>
</dbReference>
<dbReference type="InterPro" id="IPR029060">
    <property type="entry name" value="PIN-like_dom_sf"/>
</dbReference>
<dbReference type="AlphaFoldDB" id="A0A368YK41"/>
<dbReference type="SUPFAM" id="SSF88723">
    <property type="entry name" value="PIN domain-like"/>
    <property type="match status" value="1"/>
</dbReference>
<sequence>MLAVDTNVMVRFLTGDHPQQSVASRKLIEHEKVWISTTVLLETGWVLKGAYGFDTLTIIQALRKFAGLANVSLENPAMAAQALGLSESGMDYADAFHLASASLTCETMISFDASLRKTAKRLGALSVRAPS</sequence>
<reference evidence="2 3" key="1">
    <citation type="submission" date="2018-07" db="EMBL/GenBank/DDBJ databases">
        <title>Genomic Encyclopedia of Type Strains, Phase III (KMG-III): the genomes of soil and plant-associated and newly described type strains.</title>
        <authorList>
            <person name="Whitman W."/>
        </authorList>
    </citation>
    <scope>NUCLEOTIDE SEQUENCE [LARGE SCALE GENOMIC DNA]</scope>
    <source>
        <strain evidence="2 3">31-25a</strain>
    </source>
</reference>
<evidence type="ECO:0000313" key="3">
    <source>
        <dbReference type="Proteomes" id="UP000253324"/>
    </source>
</evidence>
<dbReference type="EMBL" id="QPJM01000013">
    <property type="protein sequence ID" value="RCW80601.1"/>
    <property type="molecule type" value="Genomic_DNA"/>
</dbReference>
<dbReference type="RefSeq" id="WP_114431608.1">
    <property type="nucleotide sequence ID" value="NZ_QPJM01000013.1"/>
</dbReference>
<dbReference type="OrthoDB" id="3175275at2"/>
<comment type="caution">
    <text evidence="2">The sequence shown here is derived from an EMBL/GenBank/DDBJ whole genome shotgun (WGS) entry which is preliminary data.</text>
</comment>
<evidence type="ECO:0000259" key="1">
    <source>
        <dbReference type="Pfam" id="PF01850"/>
    </source>
</evidence>
<feature type="domain" description="PIN" evidence="1">
    <location>
        <begin position="4"/>
        <end position="120"/>
    </location>
</feature>
<name>A0A368YK41_9HYPH</name>
<keyword evidence="3" id="KW-1185">Reference proteome</keyword>
<proteinExistence type="predicted"/>
<dbReference type="CDD" id="cd18683">
    <property type="entry name" value="PIN_VapC-like"/>
    <property type="match status" value="1"/>
</dbReference>
<dbReference type="Pfam" id="PF01850">
    <property type="entry name" value="PIN"/>
    <property type="match status" value="1"/>
</dbReference>
<accession>A0A368YK41</accession>
<dbReference type="InterPro" id="IPR002716">
    <property type="entry name" value="PIN_dom"/>
</dbReference>
<gene>
    <name evidence="2" type="ORF">C7476_11374</name>
</gene>
<dbReference type="PANTHER" id="PTHR39664:SF2">
    <property type="entry name" value="NUCLEIC ACID-BINDING PROTEIN, CONTAINING PIN DOMAIN-RELATED"/>
    <property type="match status" value="1"/>
</dbReference>
<dbReference type="Proteomes" id="UP000253324">
    <property type="component" value="Unassembled WGS sequence"/>
</dbReference>
<evidence type="ECO:0000313" key="2">
    <source>
        <dbReference type="EMBL" id="RCW80601.1"/>
    </source>
</evidence>
<protein>
    <submittedName>
        <fullName evidence="2">Putative nucleic-acid-binding protein</fullName>
    </submittedName>
</protein>
<organism evidence="2 3">
    <name type="scientific">Phyllobacterium bourgognense</name>
    <dbReference type="NCBI Taxonomy" id="314236"/>
    <lineage>
        <taxon>Bacteria</taxon>
        <taxon>Pseudomonadati</taxon>
        <taxon>Pseudomonadota</taxon>
        <taxon>Alphaproteobacteria</taxon>
        <taxon>Hyphomicrobiales</taxon>
        <taxon>Phyllobacteriaceae</taxon>
        <taxon>Phyllobacterium</taxon>
    </lineage>
</organism>